<name>A0A249E106_9ENTR</name>
<gene>
    <name evidence="2" type="ORF">BA171_07485</name>
</gene>
<protein>
    <submittedName>
        <fullName evidence="2">RTX toxin</fullName>
    </submittedName>
</protein>
<evidence type="ECO:0000313" key="2">
    <source>
        <dbReference type="EMBL" id="ASX26837.1"/>
    </source>
</evidence>
<reference evidence="3" key="1">
    <citation type="submission" date="2016-06" db="EMBL/GenBank/DDBJ databases">
        <authorList>
            <person name="Chen W."/>
            <person name="Hasegawa D.K."/>
        </authorList>
    </citation>
    <scope>NUCLEOTIDE SEQUENCE [LARGE SCALE GENOMIC DNA]</scope>
    <source>
        <strain evidence="3">MEAM1</strain>
    </source>
</reference>
<proteinExistence type="predicted"/>
<reference evidence="2 3" key="2">
    <citation type="submission" date="2017-09" db="EMBL/GenBank/DDBJ databases">
        <title>The genome of whitefly Bemisia tabaci, a global crop pest, provides novel insights into virus transmission, host adaptation and insecticide resistance.</title>
        <authorList>
            <person name="Kaur N."/>
            <person name="Kliot A."/>
            <person name="Pinheiro P.V."/>
            <person name="Luan J."/>
            <person name="Zheng Y."/>
            <person name="Liu W."/>
            <person name="Sun H."/>
            <person name="Yang X."/>
            <person name="Xu Y."/>
            <person name="Luo Y."/>
            <person name="Kruse A."/>
            <person name="Fisher T.W."/>
            <person name="Nelson D.R."/>
            <person name="Elimelech M."/>
            <person name="MacCoss M."/>
            <person name="Johnson R."/>
            <person name="Cohen E."/>
            <person name="Hunter W.B."/>
            <person name="Brown J.K."/>
            <person name="Jander G."/>
            <person name="Cilia M."/>
            <person name="Douglas A.E."/>
            <person name="Ghanim M."/>
            <person name="Simmons A.M."/>
            <person name="Wintermantel W.M."/>
            <person name="Ling K.-S."/>
            <person name="Fei Z."/>
        </authorList>
    </citation>
    <scope>NUCLEOTIDE SEQUENCE [LARGE SCALE GENOMIC DNA]</scope>
    <source>
        <strain evidence="2 3">MEAM1</strain>
    </source>
</reference>
<dbReference type="OrthoDB" id="9798884at2"/>
<evidence type="ECO:0000256" key="1">
    <source>
        <dbReference type="SAM" id="Coils"/>
    </source>
</evidence>
<dbReference type="Proteomes" id="UP000216438">
    <property type="component" value="Chromosome"/>
</dbReference>
<dbReference type="AlphaFoldDB" id="A0A249E106"/>
<dbReference type="RefSeq" id="WP_046493636.1">
    <property type="nucleotide sequence ID" value="NZ_CP016303.1"/>
</dbReference>
<keyword evidence="1" id="KW-0175">Coiled coil</keyword>
<organism evidence="2 3">
    <name type="scientific">Candidatus Hamiltonella defensa</name>
    <name type="common">Bemisia tabaci</name>
    <dbReference type="NCBI Taxonomy" id="672795"/>
    <lineage>
        <taxon>Bacteria</taxon>
        <taxon>Pseudomonadati</taxon>
        <taxon>Pseudomonadota</taxon>
        <taxon>Gammaproteobacteria</taxon>
        <taxon>Enterobacterales</taxon>
        <taxon>Enterobacteriaceae</taxon>
        <taxon>aphid secondary symbionts</taxon>
        <taxon>Candidatus Williamhamiltonella</taxon>
    </lineage>
</organism>
<sequence length="551" mass="63791">MLGNIFGIRNAHHINQVLPKTEDNPKKRLACVSVTNTPVTLKQKTSKGLIKKKQFIKKIKWLLTTPAKKKAIKQQQAQQQVKQQAEQQINHYYQGLDGIENKEYSFDFNQLDALSDKINDIIPEIAEVLMTNGDKEKAEYLLKGLCFGLSARYLMEERVHGPGGGTKYMLMLEYIVDQYSKTVSRKDDSINAVKDQLRNHYYRQLLGPMLKDVLSLQFSFKLTPGSNEAKEAYIDQLNKSGLFSNHKINHSTKDVCIDSYQSFMDRLRQINKNTFIHFVSRNHAMVISIHKKNKEDPGIWSFYDPNMGAKVFNRYQDFRDFIDNLHEVWPAFGYNFTQASQDYLVCYNEFFEGDFDEKEIIDANSWKVAWHNESSYLFRALKEQNISFKLEKEMTGKVTDYTLTKDDKGFEQIQSVTFQLTDKENKQTSITFPVVTNFDQAINQLKGYATDGETFFRTLKEQQNLFAFEKVTAKVIDYVLRADDKDKIQSVTFEINDKKGNKINTVIYVTYPNQNTFEQVKGNLLANVNNIIENSGNNSNIIENSDWVSQL</sequence>
<accession>A0A249E106</accession>
<dbReference type="CDD" id="cd20494">
    <property type="entry name" value="C58_RtxA"/>
    <property type="match status" value="1"/>
</dbReference>
<feature type="coiled-coil region" evidence="1">
    <location>
        <begin position="68"/>
        <end position="102"/>
    </location>
</feature>
<evidence type="ECO:0000313" key="3">
    <source>
        <dbReference type="Proteomes" id="UP000216438"/>
    </source>
</evidence>
<dbReference type="EMBL" id="CP016303">
    <property type="protein sequence ID" value="ASX26837.1"/>
    <property type="molecule type" value="Genomic_DNA"/>
</dbReference>